<comment type="caution">
    <text evidence="2">The sequence shown here is derived from an EMBL/GenBank/DDBJ whole genome shotgun (WGS) entry which is preliminary data.</text>
</comment>
<gene>
    <name evidence="2" type="ORF">CK203_018196</name>
</gene>
<dbReference type="Proteomes" id="UP000288805">
    <property type="component" value="Unassembled WGS sequence"/>
</dbReference>
<protein>
    <recommendedName>
        <fullName evidence="4">DUF4283 domain-containing protein</fullName>
    </recommendedName>
</protein>
<evidence type="ECO:0000313" key="3">
    <source>
        <dbReference type="Proteomes" id="UP000288805"/>
    </source>
</evidence>
<reference evidence="2 3" key="1">
    <citation type="journal article" date="2018" name="PLoS Genet.">
        <title>Population sequencing reveals clonal diversity and ancestral inbreeding in the grapevine cultivar Chardonnay.</title>
        <authorList>
            <person name="Roach M.J."/>
            <person name="Johnson D.L."/>
            <person name="Bohlmann J."/>
            <person name="van Vuuren H.J."/>
            <person name="Jones S.J."/>
            <person name="Pretorius I.S."/>
            <person name="Schmidt S.A."/>
            <person name="Borneman A.R."/>
        </authorList>
    </citation>
    <scope>NUCLEOTIDE SEQUENCE [LARGE SCALE GENOMIC DNA]</scope>
    <source>
        <strain evidence="3">cv. Chardonnay</strain>
        <tissue evidence="2">Leaf</tissue>
    </source>
</reference>
<proteinExistence type="predicted"/>
<evidence type="ECO:0000313" key="2">
    <source>
        <dbReference type="EMBL" id="RVX10684.1"/>
    </source>
</evidence>
<organism evidence="2 3">
    <name type="scientific">Vitis vinifera</name>
    <name type="common">Grape</name>
    <dbReference type="NCBI Taxonomy" id="29760"/>
    <lineage>
        <taxon>Eukaryota</taxon>
        <taxon>Viridiplantae</taxon>
        <taxon>Streptophyta</taxon>
        <taxon>Embryophyta</taxon>
        <taxon>Tracheophyta</taxon>
        <taxon>Spermatophyta</taxon>
        <taxon>Magnoliopsida</taxon>
        <taxon>eudicotyledons</taxon>
        <taxon>Gunneridae</taxon>
        <taxon>Pentapetalae</taxon>
        <taxon>rosids</taxon>
        <taxon>Vitales</taxon>
        <taxon>Vitaceae</taxon>
        <taxon>Viteae</taxon>
        <taxon>Vitis</taxon>
    </lineage>
</organism>
<evidence type="ECO:0000256" key="1">
    <source>
        <dbReference type="SAM" id="MobiDB-lite"/>
    </source>
</evidence>
<dbReference type="EMBL" id="QGNW01000033">
    <property type="protein sequence ID" value="RVX10684.1"/>
    <property type="molecule type" value="Genomic_DNA"/>
</dbReference>
<name>A0A438JP27_VITVI</name>
<sequence>MEISHPLFVNDTLVSWGGEEVSQKASNVGKIVLQGWEAYPNPDHFIWLPLGRRALEWKPHLVRGVIFADDKKALWKRVLSGKNGVDKRGWQSKEVRESYGGEVGFWKDKWCGDELLCTTFPSLFAIVASKDWVVDVWNTGRRVCREDEDKVIWIGLKMIEFRGVVSPVEVMCSHKERTVIRTSTDLVKKDLGVRGIIFLASTRGNVVTNLWSFKGGVKISVFGVALLLFDFVDSTEASTLVNYDGRTMLDTVQVLVRGGREGCPSTDVGVGKEGRPYQFVGIGGDEKGIVGGGGVRLVDPYVKRDFGGAKSRTQCLGHQRVMLFQRLMQSSKGVVVEMWLRGKCCCQSRCQRVPCVVIINEALVVKVNSFLELLRSVVKDPSNKKWVVRTKELKAFHAMELTCVSKGEDLDSLPSKFVNFSNYEGMPMAGFGKEINPFLKILESRKGKKGHGAKFSDHNQRKGRSAEDSTPIL</sequence>
<accession>A0A438JP27</accession>
<feature type="compositionally biased region" description="Basic and acidic residues" evidence="1">
    <location>
        <begin position="454"/>
        <end position="467"/>
    </location>
</feature>
<feature type="region of interest" description="Disordered" evidence="1">
    <location>
        <begin position="449"/>
        <end position="473"/>
    </location>
</feature>
<evidence type="ECO:0008006" key="4">
    <source>
        <dbReference type="Google" id="ProtNLM"/>
    </source>
</evidence>
<dbReference type="AlphaFoldDB" id="A0A438JP27"/>